<feature type="compositionally biased region" description="Polar residues" evidence="1">
    <location>
        <begin position="45"/>
        <end position="55"/>
    </location>
</feature>
<dbReference type="AlphaFoldDB" id="A0A2H1YJB9"/>
<keyword evidence="3" id="KW-1185">Reference proteome</keyword>
<protein>
    <submittedName>
        <fullName evidence="2">Uncharacterized protein</fullName>
    </submittedName>
</protein>
<organism evidence="2 3">
    <name type="scientific">Tenacibaculum piscium</name>
    <dbReference type="NCBI Taxonomy" id="1458515"/>
    <lineage>
        <taxon>Bacteria</taxon>
        <taxon>Pseudomonadati</taxon>
        <taxon>Bacteroidota</taxon>
        <taxon>Flavobacteriia</taxon>
        <taxon>Flavobacteriales</taxon>
        <taxon>Flavobacteriaceae</taxon>
        <taxon>Tenacibaculum</taxon>
    </lineage>
</organism>
<accession>A0A2H1YJB9</accession>
<reference evidence="3" key="1">
    <citation type="submission" date="2017-11" db="EMBL/GenBank/DDBJ databases">
        <authorList>
            <person name="Duchaud E."/>
        </authorList>
    </citation>
    <scope>NUCLEOTIDE SEQUENCE [LARGE SCALE GENOMIC DNA]</scope>
    <source>
        <strain evidence="3">Tenacibaculum sp. TNO020</strain>
    </source>
</reference>
<dbReference type="EMBL" id="OENF01000039">
    <property type="protein sequence ID" value="SOS75599.1"/>
    <property type="molecule type" value="Genomic_DNA"/>
</dbReference>
<gene>
    <name evidence="2" type="ORF">TNO020_440386</name>
</gene>
<evidence type="ECO:0000313" key="3">
    <source>
        <dbReference type="Proteomes" id="UP000234211"/>
    </source>
</evidence>
<evidence type="ECO:0000313" key="2">
    <source>
        <dbReference type="EMBL" id="SOS75599.1"/>
    </source>
</evidence>
<feature type="region of interest" description="Disordered" evidence="1">
    <location>
        <begin position="45"/>
        <end position="96"/>
    </location>
</feature>
<dbReference type="RefSeq" id="WP_101918212.1">
    <property type="nucleotide sequence ID" value="NZ_JAFMUR010000001.1"/>
</dbReference>
<evidence type="ECO:0000256" key="1">
    <source>
        <dbReference type="SAM" id="MobiDB-lite"/>
    </source>
</evidence>
<proteinExistence type="predicted"/>
<dbReference type="Proteomes" id="UP000234211">
    <property type="component" value="Unassembled WGS sequence"/>
</dbReference>
<feature type="compositionally biased region" description="Basic and acidic residues" evidence="1">
    <location>
        <begin position="56"/>
        <end position="83"/>
    </location>
</feature>
<sequence>MTKQLKHNYFNYFLFVFLILKGVSCIANNLQVLDNTFENSLENSLTDSQLKINNTDPKEKLRHQNQEENQNKSNDKNDNKSENQLENQLENELEKELDEHQEINQILVTNYHFYQNKASNNYSAIFKKYSIQYLELTTQPPEFL</sequence>
<name>A0A2H1YJB9_9FLAO</name>